<name>A0ACB7Z0V6_9ERIC</name>
<proteinExistence type="predicted"/>
<dbReference type="Proteomes" id="UP000828048">
    <property type="component" value="Chromosome 3"/>
</dbReference>
<sequence length="76" mass="8355">MIGHYCCCNGDTWSSVLGVLSYAQPRIITTLKMEACKSPYLETNGSDEVSFDDLKSFPDRVQVVLSGSGVHPWIPC</sequence>
<reference evidence="1 2" key="1">
    <citation type="journal article" date="2021" name="Hortic Res">
        <title>High-quality reference genome and annotation aids understanding of berry development for evergreen blueberry (Vaccinium darrowii).</title>
        <authorList>
            <person name="Yu J."/>
            <person name="Hulse-Kemp A.M."/>
            <person name="Babiker E."/>
            <person name="Staton M."/>
        </authorList>
    </citation>
    <scope>NUCLEOTIDE SEQUENCE [LARGE SCALE GENOMIC DNA]</scope>
    <source>
        <strain evidence="2">cv. NJ 8807/NJ 8810</strain>
        <tissue evidence="1">Young leaf</tissue>
    </source>
</reference>
<keyword evidence="2" id="KW-1185">Reference proteome</keyword>
<organism evidence="1 2">
    <name type="scientific">Vaccinium darrowii</name>
    <dbReference type="NCBI Taxonomy" id="229202"/>
    <lineage>
        <taxon>Eukaryota</taxon>
        <taxon>Viridiplantae</taxon>
        <taxon>Streptophyta</taxon>
        <taxon>Embryophyta</taxon>
        <taxon>Tracheophyta</taxon>
        <taxon>Spermatophyta</taxon>
        <taxon>Magnoliopsida</taxon>
        <taxon>eudicotyledons</taxon>
        <taxon>Gunneridae</taxon>
        <taxon>Pentapetalae</taxon>
        <taxon>asterids</taxon>
        <taxon>Ericales</taxon>
        <taxon>Ericaceae</taxon>
        <taxon>Vaccinioideae</taxon>
        <taxon>Vaccinieae</taxon>
        <taxon>Vaccinium</taxon>
    </lineage>
</organism>
<evidence type="ECO:0000313" key="2">
    <source>
        <dbReference type="Proteomes" id="UP000828048"/>
    </source>
</evidence>
<comment type="caution">
    <text evidence="1">The sequence shown here is derived from an EMBL/GenBank/DDBJ whole genome shotgun (WGS) entry which is preliminary data.</text>
</comment>
<protein>
    <submittedName>
        <fullName evidence="1">Uncharacterized protein</fullName>
    </submittedName>
</protein>
<accession>A0ACB7Z0V6</accession>
<evidence type="ECO:0000313" key="1">
    <source>
        <dbReference type="EMBL" id="KAH7859208.1"/>
    </source>
</evidence>
<dbReference type="EMBL" id="CM037153">
    <property type="protein sequence ID" value="KAH7859208.1"/>
    <property type="molecule type" value="Genomic_DNA"/>
</dbReference>
<gene>
    <name evidence="1" type="ORF">Vadar_033118</name>
</gene>